<organism evidence="1 2">
    <name type="scientific">Nonomuraea pusilla</name>
    <dbReference type="NCBI Taxonomy" id="46177"/>
    <lineage>
        <taxon>Bacteria</taxon>
        <taxon>Bacillati</taxon>
        <taxon>Actinomycetota</taxon>
        <taxon>Actinomycetes</taxon>
        <taxon>Streptosporangiales</taxon>
        <taxon>Streptosporangiaceae</taxon>
        <taxon>Nonomuraea</taxon>
    </lineage>
</organism>
<accession>A0A1H7M6C1</accession>
<dbReference type="Gene3D" id="3.30.470.20">
    <property type="entry name" value="ATP-grasp fold, B domain"/>
    <property type="match status" value="1"/>
</dbReference>
<dbReference type="GO" id="GO:0005737">
    <property type="term" value="C:cytoplasm"/>
    <property type="evidence" value="ECO:0007669"/>
    <property type="project" value="TreeGrafter"/>
</dbReference>
<sequence length="349" mass="37986">MSKRGDGAAERVLGGLLRRGAHLLDPHGEEPPDGGVPVLWWDNGEYPARSRITASFAGGRRRLLLHIDRPDGEGPTVDLSRVTAVWRSRPSGPQAHPAVTDPTQRAHAELQAEVMLDGVGSLLPARWLPGTRADELRAHNKVLHLARAVDLGFTVPDTTYTNDPDELAAAYAAASGRLVAKQIAAERFRIDGAPHRAYTTVVTRRHLTSRHRLRHEPVILQPYVDKAVELRVIVVGERVFAAEIDASGSTAARDDWRHYDNDRVRYGPHELPADVARRCARLVADVGLTYAALDFIVTPAGEYVFLELNSNGAWGFVELWAGLPVSDAIAAWLIGTPAEGPAPTDGVNP</sequence>
<name>A0A1H7M6C1_9ACTN</name>
<reference evidence="1 2" key="1">
    <citation type="submission" date="2016-10" db="EMBL/GenBank/DDBJ databases">
        <authorList>
            <person name="de Groot N.N."/>
        </authorList>
    </citation>
    <scope>NUCLEOTIDE SEQUENCE [LARGE SCALE GENOMIC DNA]</scope>
    <source>
        <strain evidence="1 2">DSM 43357</strain>
    </source>
</reference>
<dbReference type="SUPFAM" id="SSF56059">
    <property type="entry name" value="Glutathione synthetase ATP-binding domain-like"/>
    <property type="match status" value="1"/>
</dbReference>
<protein>
    <recommendedName>
        <fullName evidence="3">ATP-grasp domain-containing protein</fullName>
    </recommendedName>
</protein>
<proteinExistence type="predicted"/>
<dbReference type="GO" id="GO:0018169">
    <property type="term" value="F:ribosomal S6-glutamic acid ligase activity"/>
    <property type="evidence" value="ECO:0007669"/>
    <property type="project" value="TreeGrafter"/>
</dbReference>
<gene>
    <name evidence="1" type="ORF">SAMN05660976_01778</name>
</gene>
<dbReference type="EMBL" id="FOBF01000003">
    <property type="protein sequence ID" value="SEL06672.1"/>
    <property type="molecule type" value="Genomic_DNA"/>
</dbReference>
<dbReference type="STRING" id="46177.SAMN05660976_01778"/>
<dbReference type="GO" id="GO:0009432">
    <property type="term" value="P:SOS response"/>
    <property type="evidence" value="ECO:0007669"/>
    <property type="project" value="TreeGrafter"/>
</dbReference>
<evidence type="ECO:0008006" key="3">
    <source>
        <dbReference type="Google" id="ProtNLM"/>
    </source>
</evidence>
<dbReference type="AlphaFoldDB" id="A0A1H7M6C1"/>
<dbReference type="Proteomes" id="UP000198953">
    <property type="component" value="Unassembled WGS sequence"/>
</dbReference>
<evidence type="ECO:0000313" key="1">
    <source>
        <dbReference type="EMBL" id="SEL06672.1"/>
    </source>
</evidence>
<dbReference type="PANTHER" id="PTHR21621">
    <property type="entry name" value="RIBOSOMAL PROTEIN S6 MODIFICATION PROTEIN"/>
    <property type="match status" value="1"/>
</dbReference>
<evidence type="ECO:0000313" key="2">
    <source>
        <dbReference type="Proteomes" id="UP000198953"/>
    </source>
</evidence>
<keyword evidence="2" id="KW-1185">Reference proteome</keyword>
<dbReference type="PANTHER" id="PTHR21621:SF0">
    <property type="entry name" value="BETA-CITRYLGLUTAMATE SYNTHASE B-RELATED"/>
    <property type="match status" value="1"/>
</dbReference>
<dbReference type="RefSeq" id="WP_177227286.1">
    <property type="nucleotide sequence ID" value="NZ_FOBF01000003.1"/>
</dbReference>